<dbReference type="InterPro" id="IPR005084">
    <property type="entry name" value="CBM6"/>
</dbReference>
<feature type="region of interest" description="Disordered" evidence="3">
    <location>
        <begin position="353"/>
        <end position="375"/>
    </location>
</feature>
<evidence type="ECO:0000313" key="8">
    <source>
        <dbReference type="Proteomes" id="UP000292003"/>
    </source>
</evidence>
<feature type="domain" description="CBM6" evidence="6">
    <location>
        <begin position="55"/>
        <end position="178"/>
    </location>
</feature>
<dbReference type="AlphaFoldDB" id="A0A4V2EMM9"/>
<reference evidence="7 8" key="1">
    <citation type="submission" date="2019-02" db="EMBL/GenBank/DDBJ databases">
        <title>Draft genome sequence of Amycolatopsis sp. 8-3EHSu isolated from roots of Suaeda maritima.</title>
        <authorList>
            <person name="Duangmal K."/>
            <person name="Chantavorakit T."/>
        </authorList>
    </citation>
    <scope>NUCLEOTIDE SEQUENCE [LARGE SCALE GENOMIC DNA]</scope>
    <source>
        <strain evidence="7 8">8-3EHSu</strain>
    </source>
</reference>
<dbReference type="Gene3D" id="2.120.10.30">
    <property type="entry name" value="TolB, C-terminal domain"/>
    <property type="match status" value="1"/>
</dbReference>
<accession>A0A4V2EMM9</accession>
<feature type="domain" description="Fibronectin type-III" evidence="5">
    <location>
        <begin position="187"/>
        <end position="274"/>
    </location>
</feature>
<dbReference type="Proteomes" id="UP000292003">
    <property type="component" value="Unassembled WGS sequence"/>
</dbReference>
<evidence type="ECO:0000256" key="4">
    <source>
        <dbReference type="SAM" id="SignalP"/>
    </source>
</evidence>
<sequence length="706" mass="73341">MEPVSRRVPLPLPIPDTGGPVSPRPHRYTATAVTTAAATLLALAVPAQAAPLASADYEAEDATVSQGLVESNHTGYTGRGFVNYDNVAGSYVEWTVPSGASGPTDLTFRFANGTTANRAMDVTVNGTLVADDLAFPGTGAWTTWRTVTVRATVAAGAKIRATAVTANGGPNVDKLTVASTDAEAPRPPANLRSTGKTHNSTSLAWDAAADNVGVTGYDVYQHGQLMKSVDGATLATTVDGLDAATEYTWTVFAKDAAGNVSQASNPVTVTTDPAPPDNQAPTVPGALRVTGTTATTVDLAWTASTDNVKVTGYDILRDGAPSGTADGAATSTTVAGLETGRQYRFTLRARDAAGNVSGPSNEVTATPSAGGPGGVPDPGAVRQILGGTDVPWGVAFLPDGSALVTERETFNVYRLTESGQRTALGKVPGAQGTGGEGGVMGLEVSPNFATDGLVYVYHTASGGNQLVRARLSGNQLTGWQTLLSGVPKNRFHNGGRLRFSPDGRHLFVSTGDAQNGSNAQNLNNNAGKILRLNPDGSIPADNPFPGKAIWSYGHRNVQGLDFDSQGRLWASEFGNSSTDEVNLITRGGNYGWPGCEGTSGSCGGTIPPKKTWSTASASPSGLTIINDHVFVATTRGERVYRMRIDANAGLVEQKVYFQGTYGRLRTVEVDRDGDIWLTTSADKDGSPNNDRVLHIDIVYSGGARAS</sequence>
<gene>
    <name evidence="7" type="ORF">EWH70_00785</name>
</gene>
<dbReference type="PANTHER" id="PTHR19328:SF13">
    <property type="entry name" value="HIPL1 PROTEIN"/>
    <property type="match status" value="1"/>
</dbReference>
<evidence type="ECO:0000259" key="6">
    <source>
        <dbReference type="PROSITE" id="PS51175"/>
    </source>
</evidence>
<dbReference type="PROSITE" id="PS50853">
    <property type="entry name" value="FN3"/>
    <property type="match status" value="2"/>
</dbReference>
<feature type="signal peptide" evidence="4">
    <location>
        <begin position="1"/>
        <end position="49"/>
    </location>
</feature>
<keyword evidence="2" id="KW-0119">Carbohydrate metabolism</keyword>
<organism evidence="7 8">
    <name type="scientific">Amycolatopsis suaedae</name>
    <dbReference type="NCBI Taxonomy" id="2510978"/>
    <lineage>
        <taxon>Bacteria</taxon>
        <taxon>Bacillati</taxon>
        <taxon>Actinomycetota</taxon>
        <taxon>Actinomycetes</taxon>
        <taxon>Pseudonocardiales</taxon>
        <taxon>Pseudonocardiaceae</taxon>
        <taxon>Amycolatopsis</taxon>
    </lineage>
</organism>
<dbReference type="EMBL" id="SFCC01000001">
    <property type="protein sequence ID" value="RZQ65665.1"/>
    <property type="molecule type" value="Genomic_DNA"/>
</dbReference>
<dbReference type="PROSITE" id="PS51175">
    <property type="entry name" value="CBM6"/>
    <property type="match status" value="1"/>
</dbReference>
<dbReference type="GO" id="GO:0000272">
    <property type="term" value="P:polysaccharide catabolic process"/>
    <property type="evidence" value="ECO:0007669"/>
    <property type="project" value="UniProtKB-KW"/>
</dbReference>
<dbReference type="SMART" id="SM00060">
    <property type="entry name" value="FN3"/>
    <property type="match status" value="2"/>
</dbReference>
<dbReference type="InterPro" id="IPR011041">
    <property type="entry name" value="Quinoprot_gluc/sorb_DH_b-prop"/>
</dbReference>
<feature type="chain" id="PRO_5020185715" evidence="4">
    <location>
        <begin position="50"/>
        <end position="706"/>
    </location>
</feature>
<dbReference type="OrthoDB" id="9770043at2"/>
<evidence type="ECO:0000313" key="7">
    <source>
        <dbReference type="EMBL" id="RZQ65665.1"/>
    </source>
</evidence>
<dbReference type="InterPro" id="IPR008979">
    <property type="entry name" value="Galactose-bd-like_sf"/>
</dbReference>
<feature type="compositionally biased region" description="Polar residues" evidence="3">
    <location>
        <begin position="357"/>
        <end position="366"/>
    </location>
</feature>
<keyword evidence="8" id="KW-1185">Reference proteome</keyword>
<dbReference type="SUPFAM" id="SSF50952">
    <property type="entry name" value="Soluble quinoprotein glucose dehydrogenase"/>
    <property type="match status" value="1"/>
</dbReference>
<evidence type="ECO:0000259" key="5">
    <source>
        <dbReference type="PROSITE" id="PS50853"/>
    </source>
</evidence>
<dbReference type="CDD" id="cd04082">
    <property type="entry name" value="CBM35_pectate_lyase-like"/>
    <property type="match status" value="1"/>
</dbReference>
<name>A0A4V2EMM9_9PSEU</name>
<keyword evidence="1" id="KW-0326">Glycosidase</keyword>
<dbReference type="Pfam" id="PF07995">
    <property type="entry name" value="GSDH"/>
    <property type="match status" value="1"/>
</dbReference>
<feature type="region of interest" description="Disordered" evidence="3">
    <location>
        <begin position="263"/>
        <end position="283"/>
    </location>
</feature>
<dbReference type="GO" id="GO:0016798">
    <property type="term" value="F:hydrolase activity, acting on glycosyl bonds"/>
    <property type="evidence" value="ECO:0007669"/>
    <property type="project" value="UniProtKB-KW"/>
</dbReference>
<feature type="region of interest" description="Disordered" evidence="3">
    <location>
        <begin position="1"/>
        <end position="24"/>
    </location>
</feature>
<dbReference type="CDD" id="cd00063">
    <property type="entry name" value="FN3"/>
    <property type="match status" value="2"/>
</dbReference>
<dbReference type="SUPFAM" id="SSF49265">
    <property type="entry name" value="Fibronectin type III"/>
    <property type="match status" value="1"/>
</dbReference>
<proteinExistence type="predicted"/>
<dbReference type="InterPro" id="IPR013783">
    <property type="entry name" value="Ig-like_fold"/>
</dbReference>
<keyword evidence="4" id="KW-0732">Signal</keyword>
<dbReference type="InterPro" id="IPR036116">
    <property type="entry name" value="FN3_sf"/>
</dbReference>
<dbReference type="Gene3D" id="2.60.120.260">
    <property type="entry name" value="Galactose-binding domain-like"/>
    <property type="match status" value="1"/>
</dbReference>
<keyword evidence="1" id="KW-0378">Hydrolase</keyword>
<dbReference type="GO" id="GO:0030246">
    <property type="term" value="F:carbohydrate binding"/>
    <property type="evidence" value="ECO:0007669"/>
    <property type="project" value="InterPro"/>
</dbReference>
<dbReference type="Pfam" id="PF03422">
    <property type="entry name" value="CBM_6"/>
    <property type="match status" value="1"/>
</dbReference>
<protein>
    <submittedName>
        <fullName evidence="7">Carbohydrate-binding protein</fullName>
    </submittedName>
</protein>
<dbReference type="InterPro" id="IPR003961">
    <property type="entry name" value="FN3_dom"/>
</dbReference>
<dbReference type="SUPFAM" id="SSF49785">
    <property type="entry name" value="Galactose-binding domain-like"/>
    <property type="match status" value="1"/>
</dbReference>
<evidence type="ECO:0000256" key="3">
    <source>
        <dbReference type="SAM" id="MobiDB-lite"/>
    </source>
</evidence>
<dbReference type="Gene3D" id="2.60.40.10">
    <property type="entry name" value="Immunoglobulins"/>
    <property type="match status" value="2"/>
</dbReference>
<keyword evidence="2" id="KW-0624">Polysaccharide degradation</keyword>
<evidence type="ECO:0000256" key="1">
    <source>
        <dbReference type="ARBA" id="ARBA00023295"/>
    </source>
</evidence>
<dbReference type="Pfam" id="PF00041">
    <property type="entry name" value="fn3"/>
    <property type="match status" value="2"/>
</dbReference>
<dbReference type="InterPro" id="IPR012938">
    <property type="entry name" value="Glc/Sorbosone_DH"/>
</dbReference>
<feature type="domain" description="Fibronectin type-III" evidence="5">
    <location>
        <begin position="283"/>
        <end position="371"/>
    </location>
</feature>
<evidence type="ECO:0000256" key="2">
    <source>
        <dbReference type="ARBA" id="ARBA00023326"/>
    </source>
</evidence>
<dbReference type="InterPro" id="IPR011042">
    <property type="entry name" value="6-blade_b-propeller_TolB-like"/>
</dbReference>
<dbReference type="PANTHER" id="PTHR19328">
    <property type="entry name" value="HEDGEHOG-INTERACTING PROTEIN"/>
    <property type="match status" value="1"/>
</dbReference>
<comment type="caution">
    <text evidence="7">The sequence shown here is derived from an EMBL/GenBank/DDBJ whole genome shotgun (WGS) entry which is preliminary data.</text>
</comment>